<feature type="compositionally biased region" description="Basic residues" evidence="1">
    <location>
        <begin position="525"/>
        <end position="536"/>
    </location>
</feature>
<dbReference type="AlphaFoldDB" id="A0AAD7G370"/>
<feature type="region of interest" description="Disordered" evidence="1">
    <location>
        <begin position="130"/>
        <end position="188"/>
    </location>
</feature>
<dbReference type="Proteomes" id="UP001221757">
    <property type="component" value="Unassembled WGS sequence"/>
</dbReference>
<feature type="region of interest" description="Disordered" evidence="1">
    <location>
        <begin position="510"/>
        <end position="536"/>
    </location>
</feature>
<proteinExistence type="predicted"/>
<evidence type="ECO:0000313" key="2">
    <source>
        <dbReference type="EMBL" id="KAJ7654316.1"/>
    </source>
</evidence>
<feature type="region of interest" description="Disordered" evidence="1">
    <location>
        <begin position="77"/>
        <end position="96"/>
    </location>
</feature>
<dbReference type="EMBL" id="JARKIE010000322">
    <property type="protein sequence ID" value="KAJ7654316.1"/>
    <property type="molecule type" value="Genomic_DNA"/>
</dbReference>
<sequence>MVDAFRVRLEEVERRVGRMEEVQVQVQGEAAATSAAARMGATPTTASTTPTGLAQGLVRRLDPRQLLALFAPAPPAAPVAAHKRGRTGTEEGQREVGPTTLAALPSTRSTVLLYCPPSVIQLLLAPVSDPNASQPPSLGCPRPLPAIHRPSTPRPASPAPKIISVYPTPSLGRPHLNAPTASEKKRKAPAARLPSSPIFPSDNLVFPPLLPPRRPRIPRPASSYRPRIYLIYPVHIRIRTPPAVPLPATLPTYPRIHSRRARYYSRDTILTTCDALLTISVTTCDVLTYDSAMPDDLLLFLSLCTFLIPGGMFRFAAARVGRILRSSPLADCGLNGSQGMRNGGKASRTIVNRSSRTITLFFFGVGGNKAEVGGKVVTRVNIVALAQAPTQPNALYIYSSSPRPCLPFFPASSPSAMAGSSGAGSRARRTRRLGIPTVTGLRSQTGRSRNRKADFGPSYGTSVLKLMAFQTKVVFEKHQSPNGFGLQTGKNQGLALGSENQLTEIDTVEPNNKRSSRQFQGFAKGTRRASNRINKQKKQDDRIKYLILEDNLDRRYAVGIVGWISGSASILYLGCLRKKTALRAPKSIPRWWNLKSRGILATRHRTAGPSPEISKISPIYGTVYGRNYTGSYGTLYSYDRNRKKSDRGPYGSRGIGGAAATVSRVL</sequence>
<keyword evidence="3" id="KW-1185">Reference proteome</keyword>
<accession>A0AAD7G370</accession>
<organism evidence="2 3">
    <name type="scientific">Mycena rosella</name>
    <name type="common">Pink bonnet</name>
    <name type="synonym">Agaricus rosellus</name>
    <dbReference type="NCBI Taxonomy" id="1033263"/>
    <lineage>
        <taxon>Eukaryota</taxon>
        <taxon>Fungi</taxon>
        <taxon>Dikarya</taxon>
        <taxon>Basidiomycota</taxon>
        <taxon>Agaricomycotina</taxon>
        <taxon>Agaricomycetes</taxon>
        <taxon>Agaricomycetidae</taxon>
        <taxon>Agaricales</taxon>
        <taxon>Marasmiineae</taxon>
        <taxon>Mycenaceae</taxon>
        <taxon>Mycena</taxon>
    </lineage>
</organism>
<reference evidence="2" key="1">
    <citation type="submission" date="2023-03" db="EMBL/GenBank/DDBJ databases">
        <title>Massive genome expansion in bonnet fungi (Mycena s.s.) driven by repeated elements and novel gene families across ecological guilds.</title>
        <authorList>
            <consortium name="Lawrence Berkeley National Laboratory"/>
            <person name="Harder C.B."/>
            <person name="Miyauchi S."/>
            <person name="Viragh M."/>
            <person name="Kuo A."/>
            <person name="Thoen E."/>
            <person name="Andreopoulos B."/>
            <person name="Lu D."/>
            <person name="Skrede I."/>
            <person name="Drula E."/>
            <person name="Henrissat B."/>
            <person name="Morin E."/>
            <person name="Kohler A."/>
            <person name="Barry K."/>
            <person name="LaButti K."/>
            <person name="Morin E."/>
            <person name="Salamov A."/>
            <person name="Lipzen A."/>
            <person name="Mereny Z."/>
            <person name="Hegedus B."/>
            <person name="Baldrian P."/>
            <person name="Stursova M."/>
            <person name="Weitz H."/>
            <person name="Taylor A."/>
            <person name="Grigoriev I.V."/>
            <person name="Nagy L.G."/>
            <person name="Martin F."/>
            <person name="Kauserud H."/>
        </authorList>
    </citation>
    <scope>NUCLEOTIDE SEQUENCE</scope>
    <source>
        <strain evidence="2">CBHHK067</strain>
    </source>
</reference>
<comment type="caution">
    <text evidence="2">The sequence shown here is derived from an EMBL/GenBank/DDBJ whole genome shotgun (WGS) entry which is preliminary data.</text>
</comment>
<gene>
    <name evidence="2" type="ORF">B0H17DRAFT_1146751</name>
</gene>
<evidence type="ECO:0000313" key="3">
    <source>
        <dbReference type="Proteomes" id="UP001221757"/>
    </source>
</evidence>
<evidence type="ECO:0000256" key="1">
    <source>
        <dbReference type="SAM" id="MobiDB-lite"/>
    </source>
</evidence>
<name>A0AAD7G370_MYCRO</name>
<protein>
    <submittedName>
        <fullName evidence="2">Uncharacterized protein</fullName>
    </submittedName>
</protein>